<dbReference type="Gene3D" id="1.20.1260.10">
    <property type="match status" value="1"/>
</dbReference>
<protein>
    <recommendedName>
        <fullName evidence="1">DUF4439 domain-containing protein</fullName>
    </recommendedName>
</protein>
<organism evidence="2 3">
    <name type="scientific">Gordonia spumicola</name>
    <dbReference type="NCBI Taxonomy" id="589161"/>
    <lineage>
        <taxon>Bacteria</taxon>
        <taxon>Bacillati</taxon>
        <taxon>Actinomycetota</taxon>
        <taxon>Actinomycetes</taxon>
        <taxon>Mycobacteriales</taxon>
        <taxon>Gordoniaceae</taxon>
        <taxon>Gordonia</taxon>
    </lineage>
</organism>
<dbReference type="Pfam" id="PF14530">
    <property type="entry name" value="DUF4439"/>
    <property type="match status" value="1"/>
</dbReference>
<name>A0A7I9VBL2_9ACTN</name>
<proteinExistence type="predicted"/>
<dbReference type="InterPro" id="IPR012347">
    <property type="entry name" value="Ferritin-like"/>
</dbReference>
<keyword evidence="3" id="KW-1185">Reference proteome</keyword>
<dbReference type="InterPro" id="IPR009078">
    <property type="entry name" value="Ferritin-like_SF"/>
</dbReference>
<dbReference type="RefSeq" id="WP_161896171.1">
    <property type="nucleotide sequence ID" value="NZ_BJOV01000005.1"/>
</dbReference>
<sequence length="141" mass="14548">MTQMDALTTAADTENTAIFVYGLATAFVGGDDRIAIGEYIAAHRVRRDAVNAAIVAAGGSERTPAAGYTLPADVTDGPSAAKALLLAENTCASAYRALVEQADDPTVRRLGVDGLTDCALRIAHWRASTGLTPTTVPFPGA</sequence>
<evidence type="ECO:0000259" key="1">
    <source>
        <dbReference type="Pfam" id="PF14530"/>
    </source>
</evidence>
<reference evidence="3" key="1">
    <citation type="submission" date="2019-06" db="EMBL/GenBank/DDBJ databases">
        <title>Gordonia isolated from sludge of a wastewater treatment plant.</title>
        <authorList>
            <person name="Tamura T."/>
            <person name="Aoyama K."/>
            <person name="Kang Y."/>
            <person name="Saito S."/>
            <person name="Akiyama N."/>
            <person name="Yazawa K."/>
            <person name="Gonoi T."/>
            <person name="Mikami Y."/>
        </authorList>
    </citation>
    <scope>NUCLEOTIDE SEQUENCE [LARGE SCALE GENOMIC DNA]</scope>
    <source>
        <strain evidence="3">NBRC 107696</strain>
    </source>
</reference>
<dbReference type="EMBL" id="BJOV01000005">
    <property type="protein sequence ID" value="GEE02503.1"/>
    <property type="molecule type" value="Genomic_DNA"/>
</dbReference>
<dbReference type="SUPFAM" id="SSF47240">
    <property type="entry name" value="Ferritin-like"/>
    <property type="match status" value="1"/>
</dbReference>
<dbReference type="AlphaFoldDB" id="A0A7I9VBL2"/>
<feature type="domain" description="DUF4439" evidence="1">
    <location>
        <begin position="6"/>
        <end position="140"/>
    </location>
</feature>
<accession>A0A7I9VBL2</accession>
<dbReference type="CDD" id="cd00657">
    <property type="entry name" value="Ferritin_like"/>
    <property type="match status" value="1"/>
</dbReference>
<gene>
    <name evidence="2" type="ORF">nbrc107696_29490</name>
</gene>
<evidence type="ECO:0000313" key="2">
    <source>
        <dbReference type="EMBL" id="GEE02503.1"/>
    </source>
</evidence>
<evidence type="ECO:0000313" key="3">
    <source>
        <dbReference type="Proteomes" id="UP000444960"/>
    </source>
</evidence>
<comment type="caution">
    <text evidence="2">The sequence shown here is derived from an EMBL/GenBank/DDBJ whole genome shotgun (WGS) entry which is preliminary data.</text>
</comment>
<dbReference type="InterPro" id="IPR029447">
    <property type="entry name" value="DUF4439"/>
</dbReference>
<dbReference type="OrthoDB" id="5192349at2"/>
<dbReference type="Proteomes" id="UP000444960">
    <property type="component" value="Unassembled WGS sequence"/>
</dbReference>